<sequence length="202" mass="22624">MFLSHSANKPPDKSGTLAPSSPFTSSQSNAKQPKSVSYSKVHRFATKIQESLVHVPNEPSLSPSTNSSTEISQDAVPVVIDTVYWGVSQFPGSLFFDVTTRKESERTLYKLAFYQFHYVVGQLVHKSGANRYLAINFDNEENKNEAIAKSLQLDNGHYHLSRCGPHARFYYQKNKSSETFLASTKRTAGRIDCYSQQVECST</sequence>
<accession>A0A9P6Z1F8</accession>
<dbReference type="AlphaFoldDB" id="A0A9P6Z1F8"/>
<name>A0A9P6Z1F8_9FUNG</name>
<evidence type="ECO:0000313" key="3">
    <source>
        <dbReference type="Proteomes" id="UP000740926"/>
    </source>
</evidence>
<proteinExistence type="predicted"/>
<reference evidence="2 3" key="1">
    <citation type="journal article" date="2020" name="Microb. Genom.">
        <title>Genetic diversity of clinical and environmental Mucorales isolates obtained from an investigation of mucormycosis cases among solid organ transplant recipients.</title>
        <authorList>
            <person name="Nguyen M.H."/>
            <person name="Kaul D."/>
            <person name="Muto C."/>
            <person name="Cheng S.J."/>
            <person name="Richter R.A."/>
            <person name="Bruno V.M."/>
            <person name="Liu G."/>
            <person name="Beyhan S."/>
            <person name="Sundermann A.J."/>
            <person name="Mounaud S."/>
            <person name="Pasculle A.W."/>
            <person name="Nierman W.C."/>
            <person name="Driscoll E."/>
            <person name="Cumbie R."/>
            <person name="Clancy C.J."/>
            <person name="Dupont C.L."/>
        </authorList>
    </citation>
    <scope>NUCLEOTIDE SEQUENCE [LARGE SCALE GENOMIC DNA]</scope>
    <source>
        <strain evidence="2 3">GL24</strain>
    </source>
</reference>
<gene>
    <name evidence="2" type="ORF">G6F50_006958</name>
</gene>
<dbReference type="Proteomes" id="UP000740926">
    <property type="component" value="Unassembled WGS sequence"/>
</dbReference>
<organism evidence="2 3">
    <name type="scientific">Rhizopus delemar</name>
    <dbReference type="NCBI Taxonomy" id="936053"/>
    <lineage>
        <taxon>Eukaryota</taxon>
        <taxon>Fungi</taxon>
        <taxon>Fungi incertae sedis</taxon>
        <taxon>Mucoromycota</taxon>
        <taxon>Mucoromycotina</taxon>
        <taxon>Mucoromycetes</taxon>
        <taxon>Mucorales</taxon>
        <taxon>Mucorineae</taxon>
        <taxon>Rhizopodaceae</taxon>
        <taxon>Rhizopus</taxon>
    </lineage>
</organism>
<keyword evidence="3" id="KW-1185">Reference proteome</keyword>
<dbReference type="EMBL" id="JAANIU010001061">
    <property type="protein sequence ID" value="KAG1568802.1"/>
    <property type="molecule type" value="Genomic_DNA"/>
</dbReference>
<protein>
    <submittedName>
        <fullName evidence="2">Uncharacterized protein</fullName>
    </submittedName>
</protein>
<evidence type="ECO:0000313" key="2">
    <source>
        <dbReference type="EMBL" id="KAG1568802.1"/>
    </source>
</evidence>
<feature type="compositionally biased region" description="Polar residues" evidence="1">
    <location>
        <begin position="17"/>
        <end position="38"/>
    </location>
</feature>
<evidence type="ECO:0000256" key="1">
    <source>
        <dbReference type="SAM" id="MobiDB-lite"/>
    </source>
</evidence>
<feature type="region of interest" description="Disordered" evidence="1">
    <location>
        <begin position="1"/>
        <end position="38"/>
    </location>
</feature>
<comment type="caution">
    <text evidence="2">The sequence shown here is derived from an EMBL/GenBank/DDBJ whole genome shotgun (WGS) entry which is preliminary data.</text>
</comment>